<dbReference type="GeneID" id="25726508"/>
<sequence length="261" mass="28869">MPRPKRAPGEPTRKSARLEGHEAEAHSGLPAGVEEGSDLAEFITTGHCPRCGRAQLSLEARQLHLARCKGPPEPPTEEEIAATAEAMRDVQKARLRELEMGGLVEWSVEGQGGEGAQKATFIVIGSKGDHYAVRFTTRPEQGRRPRTCECMDCRIRKHDCKHIRLILQQLGLDEPYQDWPQALERKVSDLQAADESDAERVKGQEERARERRQKAELAAQQAVADEASAEGEGQGEEERPGGKRAAATCGKKKRANKRGRR</sequence>
<dbReference type="GO" id="GO:0008270">
    <property type="term" value="F:zinc ion binding"/>
    <property type="evidence" value="ECO:0007669"/>
    <property type="project" value="UniProtKB-KW"/>
</dbReference>
<dbReference type="PROSITE" id="PS50966">
    <property type="entry name" value="ZF_SWIM"/>
    <property type="match status" value="1"/>
</dbReference>
<feature type="compositionally biased region" description="Basic residues" evidence="2">
    <location>
        <begin position="250"/>
        <end position="261"/>
    </location>
</feature>
<reference evidence="4 5" key="1">
    <citation type="journal article" date="2013" name="BMC Genomics">
        <title>Reconstruction of the lipid metabolism for the microalga Monoraphidium neglectum from its genome sequence reveals characteristics suitable for biofuel production.</title>
        <authorList>
            <person name="Bogen C."/>
            <person name="Al-Dilaimi A."/>
            <person name="Albersmeier A."/>
            <person name="Wichmann J."/>
            <person name="Grundmann M."/>
            <person name="Rupp O."/>
            <person name="Lauersen K.J."/>
            <person name="Blifernez-Klassen O."/>
            <person name="Kalinowski J."/>
            <person name="Goesmann A."/>
            <person name="Mussgnug J.H."/>
            <person name="Kruse O."/>
        </authorList>
    </citation>
    <scope>NUCLEOTIDE SEQUENCE [LARGE SCALE GENOMIC DNA]</scope>
    <source>
        <strain evidence="4 5">SAG 48.87</strain>
    </source>
</reference>
<feature type="compositionally biased region" description="Basic and acidic residues" evidence="2">
    <location>
        <begin position="7"/>
        <end position="25"/>
    </location>
</feature>
<organism evidence="4 5">
    <name type="scientific">Monoraphidium neglectum</name>
    <dbReference type="NCBI Taxonomy" id="145388"/>
    <lineage>
        <taxon>Eukaryota</taxon>
        <taxon>Viridiplantae</taxon>
        <taxon>Chlorophyta</taxon>
        <taxon>core chlorophytes</taxon>
        <taxon>Chlorophyceae</taxon>
        <taxon>CS clade</taxon>
        <taxon>Sphaeropleales</taxon>
        <taxon>Selenastraceae</taxon>
        <taxon>Monoraphidium</taxon>
    </lineage>
</organism>
<keyword evidence="1" id="KW-0479">Metal-binding</keyword>
<dbReference type="InterPro" id="IPR007527">
    <property type="entry name" value="Znf_SWIM"/>
</dbReference>
<feature type="compositionally biased region" description="Low complexity" evidence="2">
    <location>
        <begin position="216"/>
        <end position="226"/>
    </location>
</feature>
<keyword evidence="5" id="KW-1185">Reference proteome</keyword>
<evidence type="ECO:0000256" key="1">
    <source>
        <dbReference type="PROSITE-ProRule" id="PRU00325"/>
    </source>
</evidence>
<dbReference type="KEGG" id="mng:MNEG_0390"/>
<dbReference type="Proteomes" id="UP000054498">
    <property type="component" value="Unassembled WGS sequence"/>
</dbReference>
<keyword evidence="1" id="KW-0863">Zinc-finger</keyword>
<feature type="region of interest" description="Disordered" evidence="2">
    <location>
        <begin position="189"/>
        <end position="261"/>
    </location>
</feature>
<keyword evidence="1" id="KW-0862">Zinc</keyword>
<feature type="domain" description="SWIM-type" evidence="3">
    <location>
        <begin position="131"/>
        <end position="171"/>
    </location>
</feature>
<protein>
    <recommendedName>
        <fullName evidence="3">SWIM-type domain-containing protein</fullName>
    </recommendedName>
</protein>
<dbReference type="RefSeq" id="XP_013906572.1">
    <property type="nucleotide sequence ID" value="XM_014051118.1"/>
</dbReference>
<evidence type="ECO:0000313" key="5">
    <source>
        <dbReference type="Proteomes" id="UP000054498"/>
    </source>
</evidence>
<dbReference type="AlphaFoldDB" id="A0A0D2KBJ8"/>
<evidence type="ECO:0000256" key="2">
    <source>
        <dbReference type="SAM" id="MobiDB-lite"/>
    </source>
</evidence>
<dbReference type="OrthoDB" id="2122982at2759"/>
<evidence type="ECO:0000259" key="3">
    <source>
        <dbReference type="PROSITE" id="PS50966"/>
    </source>
</evidence>
<accession>A0A0D2KBJ8</accession>
<gene>
    <name evidence="4" type="ORF">MNEG_0390</name>
</gene>
<evidence type="ECO:0000313" key="4">
    <source>
        <dbReference type="EMBL" id="KIZ07553.1"/>
    </source>
</evidence>
<proteinExistence type="predicted"/>
<dbReference type="EMBL" id="KK100250">
    <property type="protein sequence ID" value="KIZ07553.1"/>
    <property type="molecule type" value="Genomic_DNA"/>
</dbReference>
<name>A0A0D2KBJ8_9CHLO</name>
<feature type="region of interest" description="Disordered" evidence="2">
    <location>
        <begin position="1"/>
        <end position="34"/>
    </location>
</feature>
<feature type="compositionally biased region" description="Basic and acidic residues" evidence="2">
    <location>
        <begin position="198"/>
        <end position="215"/>
    </location>
</feature>